<organism evidence="6 7">
    <name type="scientific">Leptospira barantonii</name>
    <dbReference type="NCBI Taxonomy" id="2023184"/>
    <lineage>
        <taxon>Bacteria</taxon>
        <taxon>Pseudomonadati</taxon>
        <taxon>Spirochaetota</taxon>
        <taxon>Spirochaetia</taxon>
        <taxon>Leptospirales</taxon>
        <taxon>Leptospiraceae</taxon>
        <taxon>Leptospira</taxon>
    </lineage>
</organism>
<keyword evidence="2" id="KW-0802">TPR repeat</keyword>
<feature type="transmembrane region" description="Helical" evidence="4">
    <location>
        <begin position="372"/>
        <end position="393"/>
    </location>
</feature>
<dbReference type="Pfam" id="PF07695">
    <property type="entry name" value="7TMR-DISM_7TM"/>
    <property type="match status" value="1"/>
</dbReference>
<dbReference type="InterPro" id="IPR011990">
    <property type="entry name" value="TPR-like_helical_dom_sf"/>
</dbReference>
<dbReference type="Gene3D" id="1.25.40.10">
    <property type="entry name" value="Tetratricopeptide repeat domain"/>
    <property type="match status" value="1"/>
</dbReference>
<dbReference type="SMART" id="SM00331">
    <property type="entry name" value="PP2C_SIG"/>
    <property type="match status" value="1"/>
</dbReference>
<evidence type="ECO:0000256" key="1">
    <source>
        <dbReference type="ARBA" id="ARBA00022801"/>
    </source>
</evidence>
<sequence>MFFYYLSLSFIFLITNPIFSESIQKISTLDEVVSLDSTTDHNWEIALASIDPVSFSRFYLERKKDYDKIPFLPYKAPGVFKLSNESIQTVTIVKKFIAPKEWKTSGIAVRLGTLTDKDRTYFNGVLIGATGDMNSVYPQAYDKIRIYPIPNHLIRKGEANILVIEVKKFFQKEIGIEQDRTAIGDASLMQRELLRAEYVKILLLMIYLTVGGYFLFLYVRRRMDRENLYYGLFTILLVVYQFLRNQIKYDLGIEFIYMKKLEYIILTILVPIFANFIRVYFKYSRNLLLNVLDGVYVCFTLFYIVSNNVIHYNFLNKHVVQYGWILYVGLVLYFLIRRMMTKDRDALLILIGVIVTTLAAVLDTLGARNVIVFPRIVGYAFLFFILSIATILANKFVRLNEEVEDLNEDLEKKVEQRTEELKLSLEQVNRLKIQQDADYFLTSLLINPLSSNKNTSEVVQTEFYTKQKKSFEFKNKTYEIGGDILISGNVELNGKKYVVFVNGDAMGKSIQGAGGALVMGTVFNTILTRSGIPAQRNKSPEKWLEEAFLELQKIFESFDGSMYISIVLGLVEENSGLLYYINAEHPWTVLYRDGVASYIEEELTLRKIGIPENELHLAIKKFQMFPGDTIVIGSDGRDDLLIGNAEDRIINEDQNQFLKRVEEGSADLREVYDRIIKFGALVDDFTLLKITYHPERAETSGSRKSSDSYEEILRKGSSYLQNNRVREGLDLLERALEINRKGENVLKILGRFYLKEKDYAKSVGYWETLTGINPKSADYLYHSSLCYKMLKFYQKAAEIGEKAFVHDPDYVRNLINLADIYKILNIQDRAINFVRKALLLDPENSKAIQVKNSLEPGN</sequence>
<dbReference type="SUPFAM" id="SSF48452">
    <property type="entry name" value="TPR-like"/>
    <property type="match status" value="1"/>
</dbReference>
<dbReference type="Pfam" id="PF13181">
    <property type="entry name" value="TPR_8"/>
    <property type="match status" value="1"/>
</dbReference>
<name>A0ABX4NGK9_9LEPT</name>
<feature type="transmembrane region" description="Helical" evidence="4">
    <location>
        <begin position="227"/>
        <end position="243"/>
    </location>
</feature>
<evidence type="ECO:0000313" key="7">
    <source>
        <dbReference type="Proteomes" id="UP000231879"/>
    </source>
</evidence>
<feature type="repeat" description="TPR" evidence="2">
    <location>
        <begin position="811"/>
        <end position="844"/>
    </location>
</feature>
<protein>
    <submittedName>
        <fullName evidence="6">Stage II sporulation protein E</fullName>
    </submittedName>
</protein>
<keyword evidence="4" id="KW-1133">Transmembrane helix</keyword>
<feature type="transmembrane region" description="Helical" evidence="4">
    <location>
        <begin position="198"/>
        <end position="220"/>
    </location>
</feature>
<gene>
    <name evidence="6" type="ORF">CH367_18685</name>
</gene>
<evidence type="ECO:0000313" key="6">
    <source>
        <dbReference type="EMBL" id="PJZ55924.1"/>
    </source>
</evidence>
<dbReference type="PANTHER" id="PTHR43156">
    <property type="entry name" value="STAGE II SPORULATION PROTEIN E-RELATED"/>
    <property type="match status" value="1"/>
</dbReference>
<evidence type="ECO:0000256" key="2">
    <source>
        <dbReference type="PROSITE-ProRule" id="PRU00339"/>
    </source>
</evidence>
<dbReference type="InterPro" id="IPR001932">
    <property type="entry name" value="PPM-type_phosphatase-like_dom"/>
</dbReference>
<keyword evidence="7" id="KW-1185">Reference proteome</keyword>
<dbReference type="PROSITE" id="PS50005">
    <property type="entry name" value="TPR"/>
    <property type="match status" value="2"/>
</dbReference>
<feature type="domain" description="PPM-type phosphatase" evidence="5">
    <location>
        <begin position="481"/>
        <end position="678"/>
    </location>
</feature>
<dbReference type="InterPro" id="IPR036457">
    <property type="entry name" value="PPM-type-like_dom_sf"/>
</dbReference>
<dbReference type="PANTHER" id="PTHR43156:SF2">
    <property type="entry name" value="STAGE II SPORULATION PROTEIN E"/>
    <property type="match status" value="1"/>
</dbReference>
<dbReference type="Gene3D" id="3.60.40.10">
    <property type="entry name" value="PPM-type phosphatase domain"/>
    <property type="match status" value="1"/>
</dbReference>
<accession>A0ABX4NGK9</accession>
<feature type="transmembrane region" description="Helical" evidence="4">
    <location>
        <begin position="263"/>
        <end position="281"/>
    </location>
</feature>
<feature type="coiled-coil region" evidence="3">
    <location>
        <begin position="389"/>
        <end position="431"/>
    </location>
</feature>
<feature type="transmembrane region" description="Helical" evidence="4">
    <location>
        <begin position="288"/>
        <end position="306"/>
    </location>
</feature>
<dbReference type="Proteomes" id="UP000231879">
    <property type="component" value="Unassembled WGS sequence"/>
</dbReference>
<evidence type="ECO:0000256" key="4">
    <source>
        <dbReference type="SAM" id="Phobius"/>
    </source>
</evidence>
<keyword evidence="1" id="KW-0378">Hydrolase</keyword>
<keyword evidence="4" id="KW-0472">Membrane</keyword>
<feature type="transmembrane region" description="Helical" evidence="4">
    <location>
        <begin position="318"/>
        <end position="335"/>
    </location>
</feature>
<keyword evidence="3" id="KW-0175">Coiled coil</keyword>
<dbReference type="InterPro" id="IPR011623">
    <property type="entry name" value="7TMR_DISM_rcpt_extracell_dom1"/>
</dbReference>
<dbReference type="InterPro" id="IPR052016">
    <property type="entry name" value="Bact_Sigma-Reg"/>
</dbReference>
<proteinExistence type="predicted"/>
<dbReference type="SMART" id="SM00028">
    <property type="entry name" value="TPR"/>
    <property type="match status" value="4"/>
</dbReference>
<dbReference type="EMBL" id="NPDS01000009">
    <property type="protein sequence ID" value="PJZ55924.1"/>
    <property type="molecule type" value="Genomic_DNA"/>
</dbReference>
<keyword evidence="4" id="KW-0812">Transmembrane</keyword>
<reference evidence="6 7" key="1">
    <citation type="submission" date="2017-07" db="EMBL/GenBank/DDBJ databases">
        <title>Leptospira spp. isolated from tropical soils.</title>
        <authorList>
            <person name="Thibeaux R."/>
            <person name="Iraola G."/>
            <person name="Ferres I."/>
            <person name="Bierque E."/>
            <person name="Girault D."/>
            <person name="Soupe-Gilbert M.-E."/>
            <person name="Picardeau M."/>
            <person name="Goarant C."/>
        </authorList>
    </citation>
    <scope>NUCLEOTIDE SEQUENCE [LARGE SCALE GENOMIC DNA]</scope>
    <source>
        <strain evidence="6 7">FH4-C-A1</strain>
    </source>
</reference>
<dbReference type="InterPro" id="IPR019734">
    <property type="entry name" value="TPR_rpt"/>
</dbReference>
<dbReference type="Gene3D" id="2.60.120.260">
    <property type="entry name" value="Galactose-binding domain-like"/>
    <property type="match status" value="1"/>
</dbReference>
<evidence type="ECO:0000256" key="3">
    <source>
        <dbReference type="SAM" id="Coils"/>
    </source>
</evidence>
<comment type="caution">
    <text evidence="6">The sequence shown here is derived from an EMBL/GenBank/DDBJ whole genome shotgun (WGS) entry which is preliminary data.</text>
</comment>
<evidence type="ECO:0000259" key="5">
    <source>
        <dbReference type="SMART" id="SM00331"/>
    </source>
</evidence>
<dbReference type="Pfam" id="PF07228">
    <property type="entry name" value="SpoIIE"/>
    <property type="match status" value="1"/>
</dbReference>
<feature type="repeat" description="TPR" evidence="2">
    <location>
        <begin position="743"/>
        <end position="776"/>
    </location>
</feature>
<feature type="transmembrane region" description="Helical" evidence="4">
    <location>
        <begin position="347"/>
        <end position="366"/>
    </location>
</feature>